<dbReference type="RefSeq" id="WP_285760135.1">
    <property type="nucleotide sequence ID" value="NZ_BSQG01000004.1"/>
</dbReference>
<dbReference type="InterPro" id="IPR007138">
    <property type="entry name" value="ABM_dom"/>
</dbReference>
<sequence length="224" mass="24505">MPETNIRPEKPQRLEAGFVSFGILETNSPEAAADLVDALTSEVRQWARATPGFLSARIHVSVDRTAVVHRSEWATDSDYQDSFVDTARGKTLRELARLPGIVSATSVHAFPLDGLEGPEAGKEPGIVAVAVRHFANRDAVDGVMELLMSSGEWKRNFPGFISASPCVSADGTTFVNYPMWVDESAQHSWMKDPRISEGQEEIARLEAAPPEYFICTPVAYITAV</sequence>
<reference evidence="2" key="1">
    <citation type="submission" date="2023-02" db="EMBL/GenBank/DDBJ databases">
        <title>Nocardiopsis ansamitocini NBRC 112285.</title>
        <authorList>
            <person name="Ichikawa N."/>
            <person name="Sato H."/>
            <person name="Tonouchi N."/>
        </authorList>
    </citation>
    <scope>NUCLEOTIDE SEQUENCE</scope>
    <source>
        <strain evidence="2">NBRC 112285</strain>
    </source>
</reference>
<dbReference type="Gene3D" id="3.30.70.100">
    <property type="match status" value="2"/>
</dbReference>
<feature type="domain" description="ABM" evidence="1">
    <location>
        <begin position="127"/>
        <end position="214"/>
    </location>
</feature>
<evidence type="ECO:0000313" key="3">
    <source>
        <dbReference type="Proteomes" id="UP001165092"/>
    </source>
</evidence>
<name>A0A9W6UHB1_9ACTN</name>
<protein>
    <recommendedName>
        <fullName evidence="1">ABM domain-containing protein</fullName>
    </recommendedName>
</protein>
<dbReference type="Proteomes" id="UP001165092">
    <property type="component" value="Unassembled WGS sequence"/>
</dbReference>
<evidence type="ECO:0000259" key="1">
    <source>
        <dbReference type="PROSITE" id="PS51725"/>
    </source>
</evidence>
<organism evidence="2 3">
    <name type="scientific">Nocardiopsis ansamitocini</name>
    <dbReference type="NCBI Taxonomy" id="1670832"/>
    <lineage>
        <taxon>Bacteria</taxon>
        <taxon>Bacillati</taxon>
        <taxon>Actinomycetota</taxon>
        <taxon>Actinomycetes</taxon>
        <taxon>Streptosporangiales</taxon>
        <taxon>Nocardiopsidaceae</taxon>
        <taxon>Nocardiopsis</taxon>
    </lineage>
</organism>
<dbReference type="InterPro" id="IPR011008">
    <property type="entry name" value="Dimeric_a/b-barrel"/>
</dbReference>
<dbReference type="AlphaFoldDB" id="A0A9W6UHB1"/>
<proteinExistence type="predicted"/>
<keyword evidence="3" id="KW-1185">Reference proteome</keyword>
<comment type="caution">
    <text evidence="2">The sequence shown here is derived from an EMBL/GenBank/DDBJ whole genome shotgun (WGS) entry which is preliminary data.</text>
</comment>
<accession>A0A9W6UHB1</accession>
<dbReference type="SUPFAM" id="SSF54909">
    <property type="entry name" value="Dimeric alpha+beta barrel"/>
    <property type="match status" value="2"/>
</dbReference>
<dbReference type="EMBL" id="BSQG01000004">
    <property type="protein sequence ID" value="GLU48676.1"/>
    <property type="molecule type" value="Genomic_DNA"/>
</dbReference>
<gene>
    <name evidence="2" type="ORF">Nans01_30270</name>
</gene>
<evidence type="ECO:0000313" key="2">
    <source>
        <dbReference type="EMBL" id="GLU48676.1"/>
    </source>
</evidence>
<dbReference type="PROSITE" id="PS51725">
    <property type="entry name" value="ABM"/>
    <property type="match status" value="1"/>
</dbReference>